<evidence type="ECO:0000259" key="1">
    <source>
        <dbReference type="Pfam" id="PF07969"/>
    </source>
</evidence>
<dbReference type="PANTHER" id="PTHR22642">
    <property type="entry name" value="IMIDAZOLONEPROPIONASE"/>
    <property type="match status" value="1"/>
</dbReference>
<sequence length="551" mass="61368">MNEEFKIFYNGTILTMDEKEKVEAVAVRGDQIIRAGSLEACEEMVSGKVVEKIDLEGRCLMPGFIDPHAHLMMLGMCHTWIDLSYPKVKSIDDIVAELSKFKDTMKDGGMIRGFGFDQRTLAEKRYPTADDLDRVTTEYPVQIMHVSGHSNVVNHLFLEQLEIDEHTDDPEGGVIGRDENGVPNGQLYDSANDFFAKKAGVVIGNNGPNIHMPDTPDNLLTLVEVGQDQCLAAGVTTINDPQVTKQELDTFESSREKGQLKMRIVMSFLSTYLDKLIDLGFRSGFGDEQLSIGSIKFYADGSLNSGTAYLSSGYSDSKRTQGYLYHEPEEFKEMFVKAHKQGFQTITHAQGDGAIQVVIDSAREAQKQKPRNDVRHRIEHCGLPSKDQIDDLAELDIWPVPQPQHVFQFGEGVVRAVGEHGNNYSPYGWFKEKNIPIVLSSDAPVAPPNPILAVYAAVTRETLKGNVIGAEHRISLTEALKGYTIEAAKSIHKEGIIGSISEGKLADFVVLEKDPYEVKIDELKEINVCETWISGERVYAKQNRKERAVSR</sequence>
<dbReference type="Pfam" id="PF07969">
    <property type="entry name" value="Amidohydro_3"/>
    <property type="match status" value="1"/>
</dbReference>
<dbReference type="SUPFAM" id="SSF51338">
    <property type="entry name" value="Composite domain of metallo-dependent hydrolases"/>
    <property type="match status" value="1"/>
</dbReference>
<gene>
    <name evidence="2" type="ORF">D4T97_010570</name>
</gene>
<dbReference type="InterPro" id="IPR011059">
    <property type="entry name" value="Metal-dep_hydrolase_composite"/>
</dbReference>
<organism evidence="2 3">
    <name type="scientific">Siminovitchia acidinfaciens</name>
    <dbReference type="NCBI Taxonomy" id="2321395"/>
    <lineage>
        <taxon>Bacteria</taxon>
        <taxon>Bacillati</taxon>
        <taxon>Bacillota</taxon>
        <taxon>Bacilli</taxon>
        <taxon>Bacillales</taxon>
        <taxon>Bacillaceae</taxon>
        <taxon>Siminovitchia</taxon>
    </lineage>
</organism>
<dbReference type="Gene3D" id="3.20.20.140">
    <property type="entry name" value="Metal-dependent hydrolases"/>
    <property type="match status" value="1"/>
</dbReference>
<accession>A0A429XZC9</accession>
<protein>
    <submittedName>
        <fullName evidence="2">Amidohydrolase</fullName>
    </submittedName>
</protein>
<dbReference type="InterPro" id="IPR032466">
    <property type="entry name" value="Metal_Hydrolase"/>
</dbReference>
<dbReference type="PANTHER" id="PTHR22642:SF2">
    <property type="entry name" value="PROTEIN LONG AFTER FAR-RED 3"/>
    <property type="match status" value="1"/>
</dbReference>
<comment type="caution">
    <text evidence="2">The sequence shown here is derived from an EMBL/GenBank/DDBJ whole genome shotgun (WGS) entry which is preliminary data.</text>
</comment>
<proteinExistence type="predicted"/>
<dbReference type="GO" id="GO:0016810">
    <property type="term" value="F:hydrolase activity, acting on carbon-nitrogen (but not peptide) bonds"/>
    <property type="evidence" value="ECO:0007669"/>
    <property type="project" value="InterPro"/>
</dbReference>
<dbReference type="EMBL" id="QYTV02000004">
    <property type="protein sequence ID" value="RST74117.1"/>
    <property type="molecule type" value="Genomic_DNA"/>
</dbReference>
<reference evidence="2" key="1">
    <citation type="submission" date="2018-12" db="EMBL/GenBank/DDBJ databases">
        <authorList>
            <person name="Sun L."/>
            <person name="Chen Z."/>
        </authorList>
    </citation>
    <scope>NUCLEOTIDE SEQUENCE [LARGE SCALE GENOMIC DNA]</scope>
    <source>
        <strain evidence="2">3-2-2</strain>
    </source>
</reference>
<feature type="domain" description="Amidohydrolase 3" evidence="1">
    <location>
        <begin position="53"/>
        <end position="539"/>
    </location>
</feature>
<dbReference type="Gene3D" id="3.10.310.70">
    <property type="match status" value="1"/>
</dbReference>
<dbReference type="Gene3D" id="2.30.40.10">
    <property type="entry name" value="Urease, subunit C, domain 1"/>
    <property type="match status" value="1"/>
</dbReference>
<dbReference type="AlphaFoldDB" id="A0A429XZC9"/>
<dbReference type="Proteomes" id="UP000287156">
    <property type="component" value="Unassembled WGS sequence"/>
</dbReference>
<dbReference type="SUPFAM" id="SSF51556">
    <property type="entry name" value="Metallo-dependent hydrolases"/>
    <property type="match status" value="1"/>
</dbReference>
<name>A0A429XZC9_9BACI</name>
<dbReference type="InterPro" id="IPR013108">
    <property type="entry name" value="Amidohydro_3"/>
</dbReference>
<dbReference type="InterPro" id="IPR033932">
    <property type="entry name" value="YtcJ-like"/>
</dbReference>
<evidence type="ECO:0000313" key="3">
    <source>
        <dbReference type="Proteomes" id="UP000287156"/>
    </source>
</evidence>
<dbReference type="OrthoDB" id="9767366at2"/>
<dbReference type="CDD" id="cd01300">
    <property type="entry name" value="YtcJ_like"/>
    <property type="match status" value="1"/>
</dbReference>
<evidence type="ECO:0000313" key="2">
    <source>
        <dbReference type="EMBL" id="RST74117.1"/>
    </source>
</evidence>
<dbReference type="RefSeq" id="WP_126050461.1">
    <property type="nucleotide sequence ID" value="NZ_QYTV02000004.1"/>
</dbReference>
<keyword evidence="3" id="KW-1185">Reference proteome</keyword>